<feature type="compositionally biased region" description="Basic and acidic residues" evidence="9">
    <location>
        <begin position="701"/>
        <end position="716"/>
    </location>
</feature>
<evidence type="ECO:0000256" key="6">
    <source>
        <dbReference type="ARBA" id="ARBA00022840"/>
    </source>
</evidence>
<reference evidence="13" key="1">
    <citation type="submission" date="2021-02" db="EMBL/GenBank/DDBJ databases">
        <authorList>
            <person name="Dougan E. K."/>
            <person name="Rhodes N."/>
            <person name="Thang M."/>
            <person name="Chan C."/>
        </authorList>
    </citation>
    <scope>NUCLEOTIDE SEQUENCE</scope>
</reference>
<dbReference type="PROSITE" id="PS50893">
    <property type="entry name" value="ABC_TRANSPORTER_2"/>
    <property type="match status" value="2"/>
</dbReference>
<organism evidence="13 14">
    <name type="scientific">Symbiodinium natans</name>
    <dbReference type="NCBI Taxonomy" id="878477"/>
    <lineage>
        <taxon>Eukaryota</taxon>
        <taxon>Sar</taxon>
        <taxon>Alveolata</taxon>
        <taxon>Dinophyceae</taxon>
        <taxon>Suessiales</taxon>
        <taxon>Symbiodiniaceae</taxon>
        <taxon>Symbiodinium</taxon>
    </lineage>
</organism>
<evidence type="ECO:0000256" key="1">
    <source>
        <dbReference type="ARBA" id="ARBA00004141"/>
    </source>
</evidence>
<evidence type="ECO:0000313" key="13">
    <source>
        <dbReference type="EMBL" id="CAE7346033.1"/>
    </source>
</evidence>
<keyword evidence="3" id="KW-0813">Transport</keyword>
<dbReference type="InterPro" id="IPR036640">
    <property type="entry name" value="ABC1_TM_sf"/>
</dbReference>
<dbReference type="InterPro" id="IPR003439">
    <property type="entry name" value="ABC_transporter-like_ATP-bd"/>
</dbReference>
<evidence type="ECO:0000256" key="9">
    <source>
        <dbReference type="SAM" id="MobiDB-lite"/>
    </source>
</evidence>
<keyword evidence="8 10" id="KW-0472">Membrane</keyword>
<dbReference type="EMBL" id="CAJNDS010002135">
    <property type="protein sequence ID" value="CAE7346033.1"/>
    <property type="molecule type" value="Genomic_DNA"/>
</dbReference>
<dbReference type="Pfam" id="PF00664">
    <property type="entry name" value="ABC_membrane"/>
    <property type="match status" value="2"/>
</dbReference>
<dbReference type="Gene3D" id="3.40.50.300">
    <property type="entry name" value="P-loop containing nucleotide triphosphate hydrolases"/>
    <property type="match status" value="2"/>
</dbReference>
<dbReference type="InterPro" id="IPR027417">
    <property type="entry name" value="P-loop_NTPase"/>
</dbReference>
<dbReference type="GO" id="GO:0016887">
    <property type="term" value="F:ATP hydrolysis activity"/>
    <property type="evidence" value="ECO:0007669"/>
    <property type="project" value="InterPro"/>
</dbReference>
<comment type="subcellular location">
    <subcellularLocation>
        <location evidence="1">Membrane</location>
        <topology evidence="1">Multi-pass membrane protein</topology>
    </subcellularLocation>
</comment>
<dbReference type="GO" id="GO:0005524">
    <property type="term" value="F:ATP binding"/>
    <property type="evidence" value="ECO:0007669"/>
    <property type="project" value="UniProtKB-KW"/>
</dbReference>
<dbReference type="Proteomes" id="UP000604046">
    <property type="component" value="Unassembled WGS sequence"/>
</dbReference>
<feature type="transmembrane region" description="Helical" evidence="10">
    <location>
        <begin position="216"/>
        <end position="234"/>
    </location>
</feature>
<keyword evidence="7 10" id="KW-1133">Transmembrane helix</keyword>
<comment type="similarity">
    <text evidence="2">Belongs to the ABC transporter superfamily. ABCB family. Multidrug resistance exporter (TC 3.A.1.201) subfamily.</text>
</comment>
<dbReference type="InterPro" id="IPR017871">
    <property type="entry name" value="ABC_transporter-like_CS"/>
</dbReference>
<dbReference type="GO" id="GO:0090374">
    <property type="term" value="P:oligopeptide export from mitochondrion"/>
    <property type="evidence" value="ECO:0007669"/>
    <property type="project" value="TreeGrafter"/>
</dbReference>
<evidence type="ECO:0000256" key="10">
    <source>
        <dbReference type="SAM" id="Phobius"/>
    </source>
</evidence>
<feature type="transmembrane region" description="Helical" evidence="10">
    <location>
        <begin position="240"/>
        <end position="258"/>
    </location>
</feature>
<dbReference type="GO" id="GO:0015421">
    <property type="term" value="F:ABC-type oligopeptide transporter activity"/>
    <property type="evidence" value="ECO:0007669"/>
    <property type="project" value="TreeGrafter"/>
</dbReference>
<feature type="domain" description="ABC transporter" evidence="11">
    <location>
        <begin position="429"/>
        <end position="669"/>
    </location>
</feature>
<dbReference type="SUPFAM" id="SSF90123">
    <property type="entry name" value="ABC transporter transmembrane region"/>
    <property type="match status" value="2"/>
</dbReference>
<dbReference type="InterPro" id="IPR039421">
    <property type="entry name" value="Type_1_exporter"/>
</dbReference>
<protein>
    <submittedName>
        <fullName evidence="13">ABCB1 protein</fullName>
    </submittedName>
</protein>
<evidence type="ECO:0000256" key="2">
    <source>
        <dbReference type="ARBA" id="ARBA00007577"/>
    </source>
</evidence>
<dbReference type="PROSITE" id="PS00211">
    <property type="entry name" value="ABC_TRANSPORTER_1"/>
    <property type="match status" value="2"/>
</dbReference>
<dbReference type="AlphaFoldDB" id="A0A812P9Y4"/>
<proteinExistence type="inferred from homology"/>
<dbReference type="Pfam" id="PF00005">
    <property type="entry name" value="ABC_tran"/>
    <property type="match status" value="2"/>
</dbReference>
<evidence type="ECO:0000259" key="11">
    <source>
        <dbReference type="PROSITE" id="PS50893"/>
    </source>
</evidence>
<evidence type="ECO:0000256" key="5">
    <source>
        <dbReference type="ARBA" id="ARBA00022741"/>
    </source>
</evidence>
<keyword evidence="6" id="KW-0067">ATP-binding</keyword>
<feature type="transmembrane region" description="Helical" evidence="10">
    <location>
        <begin position="740"/>
        <end position="767"/>
    </location>
</feature>
<evidence type="ECO:0000313" key="14">
    <source>
        <dbReference type="Proteomes" id="UP000604046"/>
    </source>
</evidence>
<comment type="caution">
    <text evidence="13">The sequence shown here is derived from an EMBL/GenBank/DDBJ whole genome shotgun (WGS) entry which is preliminary data.</text>
</comment>
<feature type="transmembrane region" description="Helical" evidence="10">
    <location>
        <begin position="787"/>
        <end position="815"/>
    </location>
</feature>
<accession>A0A812P9Y4</accession>
<feature type="domain" description="ABC transporter" evidence="11">
    <location>
        <begin position="1070"/>
        <end position="1264"/>
    </location>
</feature>
<feature type="transmembrane region" description="Helical" evidence="10">
    <location>
        <begin position="970"/>
        <end position="995"/>
    </location>
</feature>
<name>A0A812P9Y4_9DINO</name>
<dbReference type="InterPro" id="IPR011527">
    <property type="entry name" value="ABC1_TM_dom"/>
</dbReference>
<keyword evidence="4 10" id="KW-0812">Transmembrane</keyword>
<evidence type="ECO:0000256" key="7">
    <source>
        <dbReference type="ARBA" id="ARBA00022989"/>
    </source>
</evidence>
<gene>
    <name evidence="13" type="primary">ABCB1</name>
    <name evidence="13" type="ORF">SNAT2548_LOCUS18150</name>
</gene>
<dbReference type="GO" id="GO:0005743">
    <property type="term" value="C:mitochondrial inner membrane"/>
    <property type="evidence" value="ECO:0007669"/>
    <property type="project" value="TreeGrafter"/>
</dbReference>
<dbReference type="OrthoDB" id="6500128at2759"/>
<evidence type="ECO:0000256" key="4">
    <source>
        <dbReference type="ARBA" id="ARBA00022692"/>
    </source>
</evidence>
<feature type="domain" description="ABC transmembrane type-1" evidence="12">
    <location>
        <begin position="98"/>
        <end position="391"/>
    </location>
</feature>
<dbReference type="FunFam" id="3.40.50.300:FF:000836">
    <property type="entry name" value="ABC transporter B family member 25"/>
    <property type="match status" value="1"/>
</dbReference>
<evidence type="ECO:0000256" key="3">
    <source>
        <dbReference type="ARBA" id="ARBA00022448"/>
    </source>
</evidence>
<dbReference type="SUPFAM" id="SSF52540">
    <property type="entry name" value="P-loop containing nucleoside triphosphate hydrolases"/>
    <property type="match status" value="2"/>
</dbReference>
<feature type="domain" description="ABC transmembrane type-1" evidence="12">
    <location>
        <begin position="746"/>
        <end position="1034"/>
    </location>
</feature>
<feature type="region of interest" description="Disordered" evidence="9">
    <location>
        <begin position="669"/>
        <end position="717"/>
    </location>
</feature>
<feature type="transmembrane region" description="Helical" evidence="10">
    <location>
        <begin position="1007"/>
        <end position="1028"/>
    </location>
</feature>
<dbReference type="CDD" id="cd18578">
    <property type="entry name" value="ABC_6TM_Pgp_ABCB1_D2_like"/>
    <property type="match status" value="1"/>
</dbReference>
<sequence>MQCCAVQCCQASTLDDKHVITIYQEQILLPDRDESELLVEPRQDKDVVEECSSKSLTAFGEHIPVTDGAAKTARSKGQRVSFIKLFSQVDAAEALVLAVGLVSAVCHGSAHPFMTVILGDFISTFSNGSAEEALLETERLCLMMCLVGGAAMIAATLQGGCFKIFCESQTTKFRIMYFQDVLHQDVSWFDTKEVSALPAEIENDLSQIQDGLGDKLGNGIMAFSAFAGSFGVAFSIGWQLGLVLTAMLPLLLLGSYFLSQAYKQVQMESQAWYSKSASVVEECLYGIRTVVAFGGEQRELARFTSAVTLTRKAGIWNGVKMGLGTGYCWFMEYANYALAFFVGMTFAYNRDINPGTGEVWKTGDIMSIFFSIYNGSFMLGQINPSIKAMEAARMATEHVFEVHGRQYSQLAIQRWDRDERKDIADVETFAFDQVHFHYPARPNVRILYNVSLTIRRGQKVAFVGESGSGKSTLLALLERFYDPTSGAIYVNGCDMRTLKNLIGALRKCIGYVGQEPVLFSQSIQANIMLGNPRATKEQFQQACMDAQLDFVDDLLEKYSTFVGAGGGQLSGGQKQRIALARALLKEASFLFLDEATSALDNASEKMIQQTIDRISAQTKGLGIVSIAHRLSTIRNSDMIYVLSRGQVVEQGTHESLMKENGVYHALVAAQESSNSSEEAEAEQETEQAKFPNGPNGPNESETDRKEPEEKQDVEHMRQKKIAADYRVPMLRLLSYNKPEWPFFVPAVLGALIEGSAMPVCSVVLVRSMDAFNKLGTEALRDEGHDEISFTCILFLLIASSVLVGCVFEHGGFAILAESMTQRLRVAILKAIFCQEIGFHDDAENTPGMMSKALELWTFRVSMLCKAIGAKAAMMSSVAVGIAIAFAFCWQMALVLLGSVPIMAAANAVQALAVVKASKLENESVRLAGQIVNDSVMNARTVHALGAEKDLVQVYISMVSQITQNMWRRNLLAGLGFGIANAVIFFVLAGGFYYASFLVSEGVVSFKGAMTAFTGIVYAGMGAGQAAMFMGDAAKAKVACHDMFKLLDRVSKINGLEPEGEAPSELDAGTLEFEAVGFVYPFRPEVQVLKRMTFRIEAGQSVGLVGPSGGGKTTVMSLIQRFYDPQEGGVYIGKARKPLNELNIRWWRRQIGFVEQEPMLFNTTVRNNILYGLEEGESVSEEHIKRCEEMCNLEFLYKPGNRGLATEVGPRGSHLSGGQKQRVSICRALIRNPALMLMDEATSALDSQSEALVQKAPLYTRSACP</sequence>
<dbReference type="PROSITE" id="PS50929">
    <property type="entry name" value="ABC_TM1F"/>
    <property type="match status" value="2"/>
</dbReference>
<evidence type="ECO:0000256" key="8">
    <source>
        <dbReference type="ARBA" id="ARBA00023136"/>
    </source>
</evidence>
<dbReference type="PANTHER" id="PTHR43394">
    <property type="entry name" value="ATP-DEPENDENT PERMEASE MDL1, MITOCHONDRIAL"/>
    <property type="match status" value="1"/>
</dbReference>
<dbReference type="InterPro" id="IPR003593">
    <property type="entry name" value="AAA+_ATPase"/>
</dbReference>
<dbReference type="Gene3D" id="1.20.1560.10">
    <property type="entry name" value="ABC transporter type 1, transmembrane domain"/>
    <property type="match status" value="1"/>
</dbReference>
<keyword evidence="14" id="KW-1185">Reference proteome</keyword>
<dbReference type="SMART" id="SM00382">
    <property type="entry name" value="AAA"/>
    <property type="match status" value="2"/>
</dbReference>
<keyword evidence="5" id="KW-0547">Nucleotide-binding</keyword>
<dbReference type="PANTHER" id="PTHR43394:SF27">
    <property type="entry name" value="ATP-DEPENDENT TRANSLOCASE ABCB1-LIKE"/>
    <property type="match status" value="1"/>
</dbReference>
<evidence type="ECO:0000259" key="12">
    <source>
        <dbReference type="PROSITE" id="PS50929"/>
    </source>
</evidence>
<dbReference type="CDD" id="cd18577">
    <property type="entry name" value="ABC_6TM_Pgp_ABCB1_D1_like"/>
    <property type="match status" value="1"/>
</dbReference>